<gene>
    <name evidence="2" type="ORF">METZ01_LOCUS205523</name>
</gene>
<evidence type="ECO:0000256" key="1">
    <source>
        <dbReference type="SAM" id="Phobius"/>
    </source>
</evidence>
<feature type="transmembrane region" description="Helical" evidence="1">
    <location>
        <begin position="12"/>
        <end position="33"/>
    </location>
</feature>
<organism evidence="2">
    <name type="scientific">marine metagenome</name>
    <dbReference type="NCBI Taxonomy" id="408172"/>
    <lineage>
        <taxon>unclassified sequences</taxon>
        <taxon>metagenomes</taxon>
        <taxon>ecological metagenomes</taxon>
    </lineage>
</organism>
<name>A0A382EQL6_9ZZZZ</name>
<keyword evidence="1" id="KW-0472">Membrane</keyword>
<proteinExistence type="predicted"/>
<keyword evidence="1" id="KW-1133">Transmembrane helix</keyword>
<evidence type="ECO:0000313" key="2">
    <source>
        <dbReference type="EMBL" id="SVB52669.1"/>
    </source>
</evidence>
<dbReference type="EMBL" id="UINC01045655">
    <property type="protein sequence ID" value="SVB52669.1"/>
    <property type="molecule type" value="Genomic_DNA"/>
</dbReference>
<sequence>MTTGSLPVRLASSLMLLPTVGWFTSMLMMFLGIHTAPTRSGVGVVGWK</sequence>
<accession>A0A382EQL6</accession>
<dbReference type="AlphaFoldDB" id="A0A382EQL6"/>
<protein>
    <submittedName>
        <fullName evidence="2">Uncharacterized protein</fullName>
    </submittedName>
</protein>
<reference evidence="2" key="1">
    <citation type="submission" date="2018-05" db="EMBL/GenBank/DDBJ databases">
        <authorList>
            <person name="Lanie J.A."/>
            <person name="Ng W.-L."/>
            <person name="Kazmierczak K.M."/>
            <person name="Andrzejewski T.M."/>
            <person name="Davidsen T.M."/>
            <person name="Wayne K.J."/>
            <person name="Tettelin H."/>
            <person name="Glass J.I."/>
            <person name="Rusch D."/>
            <person name="Podicherti R."/>
            <person name="Tsui H.-C.T."/>
            <person name="Winkler M.E."/>
        </authorList>
    </citation>
    <scope>NUCLEOTIDE SEQUENCE</scope>
</reference>
<keyword evidence="1" id="KW-0812">Transmembrane</keyword>